<name>A0A0X8NXG9_ALCXX</name>
<sequence length="483" mass="51237">MAYGLTPDGFVRMRLPEIRQEIIEDLRARLRAAGVNDAVETRPDSVIGLLIDTFAERAAALWEQMEGVYLSMYPGSAIGVSLDRSVAFTGVKRQPDQQARAYVVLYGAEGTAVPAGTLVRHRVSQNLWALAGDAQIRKAAAADVWLRPVVTPGSLYEVVVDGQAYSYTSGATTNLPAILAGLVAALASTGLAASSDGAAIRLRTDGRAARAFTWSPTLDLVRLGSPALAVSAAPSEEAAAPGDLNGIVTAVDGWDAVENLQAGVPGRLAENDAALRARYPTGLFRLGAATLPSLAPNIRDQVPGVRALRVFQNTSDDVDAAGRPPHCIHVVVDGGLDDEVAQAIFWTKGGGIDTHGATRVVVTDKQGARHPIQFDRPQRVFVWVWCAVTLLPPSEQAFPPDGFDAITASLAAAGDGFSIGDDVIRQRLFGAIYRTPGIATVDLRLAHSTDPAFVPRQADYTTSNIDILDSQVAVFDQSRIKVT</sequence>
<dbReference type="AlphaFoldDB" id="A0A0X8NXG9"/>
<dbReference type="EMBL" id="CP014060">
    <property type="protein sequence ID" value="AMG36105.1"/>
    <property type="molecule type" value="Genomic_DNA"/>
</dbReference>
<organism evidence="1 2">
    <name type="scientific">Alcaligenes xylosoxydans xylosoxydans</name>
    <name type="common">Achromobacter xylosoxidans</name>
    <dbReference type="NCBI Taxonomy" id="85698"/>
    <lineage>
        <taxon>Bacteria</taxon>
        <taxon>Pseudomonadati</taxon>
        <taxon>Pseudomonadota</taxon>
        <taxon>Betaproteobacteria</taxon>
        <taxon>Burkholderiales</taxon>
        <taxon>Alcaligenaceae</taxon>
        <taxon>Achromobacter</taxon>
    </lineage>
</organism>
<evidence type="ECO:0000313" key="2">
    <source>
        <dbReference type="Proteomes" id="UP000060602"/>
    </source>
</evidence>
<accession>A0A0X8NXG9</accession>
<reference evidence="2" key="1">
    <citation type="submission" date="2015-12" db="EMBL/GenBank/DDBJ databases">
        <title>FDA dAtabase for Regulatory Grade micrObial Sequences (FDA-ARGOS): Supporting development and validation of Infectious Disease Dx tests.</title>
        <authorList>
            <person name="Case J."/>
            <person name="Tallon L."/>
            <person name="Sadzewicz L."/>
            <person name="Sengamalay N."/>
            <person name="Ott S."/>
            <person name="Godinez A."/>
            <person name="Nagaraj S."/>
            <person name="Nadendla S."/>
            <person name="Sichtig H."/>
        </authorList>
    </citation>
    <scope>NUCLEOTIDE SEQUENCE [LARGE SCALE GENOMIC DNA]</scope>
    <source>
        <strain evidence="2">FDAARGOS_147</strain>
    </source>
</reference>
<evidence type="ECO:0000313" key="1">
    <source>
        <dbReference type="EMBL" id="AMG36105.1"/>
    </source>
</evidence>
<protein>
    <submittedName>
        <fullName evidence="1">Uncharacterized protein</fullName>
    </submittedName>
</protein>
<dbReference type="Proteomes" id="UP000060602">
    <property type="component" value="Chromosome"/>
</dbReference>
<dbReference type="RefSeq" id="WP_061071820.1">
    <property type="nucleotide sequence ID" value="NZ_CP014060.2"/>
</dbReference>
<gene>
    <name evidence="1" type="ORF">AL504_08740</name>
</gene>
<proteinExistence type="predicted"/>